<feature type="compositionally biased region" description="Polar residues" evidence="1">
    <location>
        <begin position="126"/>
        <end position="139"/>
    </location>
</feature>
<dbReference type="AlphaFoldDB" id="R0ISV3"/>
<dbReference type="HOGENOM" id="CLU_1686417_0_0_1"/>
<evidence type="ECO:0000256" key="2">
    <source>
        <dbReference type="SAM" id="Phobius"/>
    </source>
</evidence>
<gene>
    <name evidence="3" type="ORF">SETTUDRAFT_47177</name>
</gene>
<organism evidence="3 4">
    <name type="scientific">Exserohilum turcicum (strain 28A)</name>
    <name type="common">Northern leaf blight fungus</name>
    <name type="synonym">Setosphaeria turcica</name>
    <dbReference type="NCBI Taxonomy" id="671987"/>
    <lineage>
        <taxon>Eukaryota</taxon>
        <taxon>Fungi</taxon>
        <taxon>Dikarya</taxon>
        <taxon>Ascomycota</taxon>
        <taxon>Pezizomycotina</taxon>
        <taxon>Dothideomycetes</taxon>
        <taxon>Pleosporomycetidae</taxon>
        <taxon>Pleosporales</taxon>
        <taxon>Pleosporineae</taxon>
        <taxon>Pleosporaceae</taxon>
        <taxon>Exserohilum</taxon>
    </lineage>
</organism>
<sequence length="147" mass="15935">MPAIVHLQPRLIGQSGGNGGVTGTAIALIVCVGIIPCIIIIWAVCFLFWAYPYDRNCCCMKRKRRPEPASVLKQAPLSQETLYEKENMGLPQRPFSAQVRSESGSSSNSGRLHKAPRPGSGMDTRASVQSVGSVNTVQVTHEPKPFV</sequence>
<dbReference type="Proteomes" id="UP000016935">
    <property type="component" value="Unassembled WGS sequence"/>
</dbReference>
<dbReference type="EMBL" id="KB908570">
    <property type="protein sequence ID" value="EOA87706.1"/>
    <property type="molecule type" value="Genomic_DNA"/>
</dbReference>
<feature type="region of interest" description="Disordered" evidence="1">
    <location>
        <begin position="87"/>
        <end position="147"/>
    </location>
</feature>
<evidence type="ECO:0000313" key="3">
    <source>
        <dbReference type="EMBL" id="EOA87706.1"/>
    </source>
</evidence>
<protein>
    <submittedName>
        <fullName evidence="3">Uncharacterized protein</fullName>
    </submittedName>
</protein>
<name>R0ISV3_EXST2</name>
<evidence type="ECO:0000313" key="4">
    <source>
        <dbReference type="Proteomes" id="UP000016935"/>
    </source>
</evidence>
<dbReference type="GeneID" id="19405117"/>
<keyword evidence="2" id="KW-0472">Membrane</keyword>
<keyword evidence="2" id="KW-1133">Transmembrane helix</keyword>
<accession>R0ISV3</accession>
<keyword evidence="4" id="KW-1185">Reference proteome</keyword>
<feature type="compositionally biased region" description="Low complexity" evidence="1">
    <location>
        <begin position="101"/>
        <end position="110"/>
    </location>
</feature>
<reference evidence="3 4" key="1">
    <citation type="journal article" date="2012" name="PLoS Pathog.">
        <title>Diverse lifestyles and strategies of plant pathogenesis encoded in the genomes of eighteen Dothideomycetes fungi.</title>
        <authorList>
            <person name="Ohm R.A."/>
            <person name="Feau N."/>
            <person name="Henrissat B."/>
            <person name="Schoch C.L."/>
            <person name="Horwitz B.A."/>
            <person name="Barry K.W."/>
            <person name="Condon B.J."/>
            <person name="Copeland A.C."/>
            <person name="Dhillon B."/>
            <person name="Glaser F."/>
            <person name="Hesse C.N."/>
            <person name="Kosti I."/>
            <person name="LaButti K."/>
            <person name="Lindquist E.A."/>
            <person name="Lucas S."/>
            <person name="Salamov A.A."/>
            <person name="Bradshaw R.E."/>
            <person name="Ciuffetti L."/>
            <person name="Hamelin R.C."/>
            <person name="Kema G.H.J."/>
            <person name="Lawrence C."/>
            <person name="Scott J.A."/>
            <person name="Spatafora J.W."/>
            <person name="Turgeon B.G."/>
            <person name="de Wit P.J.G.M."/>
            <person name="Zhong S."/>
            <person name="Goodwin S.B."/>
            <person name="Grigoriev I.V."/>
        </authorList>
    </citation>
    <scope>NUCLEOTIDE SEQUENCE [LARGE SCALE GENOMIC DNA]</scope>
    <source>
        <strain evidence="4">28A</strain>
    </source>
</reference>
<dbReference type="RefSeq" id="XP_008024562.1">
    <property type="nucleotide sequence ID" value="XM_008026371.1"/>
</dbReference>
<evidence type="ECO:0000256" key="1">
    <source>
        <dbReference type="SAM" id="MobiDB-lite"/>
    </source>
</evidence>
<proteinExistence type="predicted"/>
<keyword evidence="2" id="KW-0812">Transmembrane</keyword>
<feature type="transmembrane region" description="Helical" evidence="2">
    <location>
        <begin position="25"/>
        <end position="51"/>
    </location>
</feature>
<reference evidence="3 4" key="2">
    <citation type="journal article" date="2013" name="PLoS Genet.">
        <title>Comparative genome structure, secondary metabolite, and effector coding capacity across Cochliobolus pathogens.</title>
        <authorList>
            <person name="Condon B.J."/>
            <person name="Leng Y."/>
            <person name="Wu D."/>
            <person name="Bushley K.E."/>
            <person name="Ohm R.A."/>
            <person name="Otillar R."/>
            <person name="Martin J."/>
            <person name="Schackwitz W."/>
            <person name="Grimwood J."/>
            <person name="MohdZainudin N."/>
            <person name="Xue C."/>
            <person name="Wang R."/>
            <person name="Manning V.A."/>
            <person name="Dhillon B."/>
            <person name="Tu Z.J."/>
            <person name="Steffenson B.J."/>
            <person name="Salamov A."/>
            <person name="Sun H."/>
            <person name="Lowry S."/>
            <person name="LaButti K."/>
            <person name="Han J."/>
            <person name="Copeland A."/>
            <person name="Lindquist E."/>
            <person name="Barry K."/>
            <person name="Schmutz J."/>
            <person name="Baker S.E."/>
            <person name="Ciuffetti L.M."/>
            <person name="Grigoriev I.V."/>
            <person name="Zhong S."/>
            <person name="Turgeon B.G."/>
        </authorList>
    </citation>
    <scope>NUCLEOTIDE SEQUENCE [LARGE SCALE GENOMIC DNA]</scope>
    <source>
        <strain evidence="4">28A</strain>
    </source>
</reference>
<dbReference type="eggNOG" id="ENOG502T5J2">
    <property type="taxonomic scope" value="Eukaryota"/>
</dbReference>
<dbReference type="OrthoDB" id="3796998at2759"/>